<protein>
    <recommendedName>
        <fullName evidence="2">DUF7144 domain-containing protein</fullName>
    </recommendedName>
</protein>
<evidence type="ECO:0000259" key="2">
    <source>
        <dbReference type="Pfam" id="PF23636"/>
    </source>
</evidence>
<keyword evidence="1" id="KW-0812">Transmembrane</keyword>
<dbReference type="InterPro" id="IPR055568">
    <property type="entry name" value="DUF7144"/>
</dbReference>
<proteinExistence type="predicted"/>
<keyword evidence="1" id="KW-0472">Membrane</keyword>
<reference evidence="4" key="1">
    <citation type="journal article" date="2019" name="Int. J. Syst. Evol. Microbiol.">
        <title>The Global Catalogue of Microorganisms (GCM) 10K type strain sequencing project: providing services to taxonomists for standard genome sequencing and annotation.</title>
        <authorList>
            <consortium name="The Broad Institute Genomics Platform"/>
            <consortium name="The Broad Institute Genome Sequencing Center for Infectious Disease"/>
            <person name="Wu L."/>
            <person name="Ma J."/>
        </authorList>
    </citation>
    <scope>NUCLEOTIDE SEQUENCE [LARGE SCALE GENOMIC DNA]</scope>
    <source>
        <strain evidence="4">JCM 6307</strain>
    </source>
</reference>
<feature type="transmembrane region" description="Helical" evidence="1">
    <location>
        <begin position="15"/>
        <end position="36"/>
    </location>
</feature>
<feature type="domain" description="DUF7144" evidence="2">
    <location>
        <begin position="20"/>
        <end position="53"/>
    </location>
</feature>
<accession>A0ABP5YFR3</accession>
<keyword evidence="4" id="KW-1185">Reference proteome</keyword>
<evidence type="ECO:0000256" key="1">
    <source>
        <dbReference type="SAM" id="Phobius"/>
    </source>
</evidence>
<keyword evidence="1" id="KW-1133">Transmembrane helix</keyword>
<dbReference type="Proteomes" id="UP001501358">
    <property type="component" value="Unassembled WGS sequence"/>
</dbReference>
<gene>
    <name evidence="3" type="ORF">GCM10010406_14830</name>
</gene>
<sequence>MFRTPDPDADRSKAAAAGPVLFAAVMFIVAGVLDLLRGIMAIARDEVFVSTPTASSR</sequence>
<evidence type="ECO:0000313" key="4">
    <source>
        <dbReference type="Proteomes" id="UP001501358"/>
    </source>
</evidence>
<dbReference type="EMBL" id="BAAATA010000006">
    <property type="protein sequence ID" value="GAA2479654.1"/>
    <property type="molecule type" value="Genomic_DNA"/>
</dbReference>
<name>A0ABP5YFR3_9ACTN</name>
<comment type="caution">
    <text evidence="3">The sequence shown here is derived from an EMBL/GenBank/DDBJ whole genome shotgun (WGS) entry which is preliminary data.</text>
</comment>
<organism evidence="3 4">
    <name type="scientific">Streptomyces thermolineatus</name>
    <dbReference type="NCBI Taxonomy" id="44033"/>
    <lineage>
        <taxon>Bacteria</taxon>
        <taxon>Bacillati</taxon>
        <taxon>Actinomycetota</taxon>
        <taxon>Actinomycetes</taxon>
        <taxon>Kitasatosporales</taxon>
        <taxon>Streptomycetaceae</taxon>
        <taxon>Streptomyces</taxon>
    </lineage>
</organism>
<dbReference type="Pfam" id="PF23636">
    <property type="entry name" value="DUF7144"/>
    <property type="match status" value="1"/>
</dbReference>
<evidence type="ECO:0000313" key="3">
    <source>
        <dbReference type="EMBL" id="GAA2479654.1"/>
    </source>
</evidence>